<evidence type="ECO:0000313" key="8">
    <source>
        <dbReference type="Proteomes" id="UP001597548"/>
    </source>
</evidence>
<keyword evidence="3" id="KW-1133">Transmembrane helix</keyword>
<keyword evidence="8" id="KW-1185">Reference proteome</keyword>
<evidence type="ECO:0000256" key="1">
    <source>
        <dbReference type="PROSITE-ProRule" id="PRU00339"/>
    </source>
</evidence>
<dbReference type="Pfam" id="PF13374">
    <property type="entry name" value="TPR_10"/>
    <property type="match status" value="1"/>
</dbReference>
<dbReference type="Gene3D" id="3.30.565.10">
    <property type="entry name" value="Histidine kinase-like ATPase, C-terminal domain"/>
    <property type="match status" value="1"/>
</dbReference>
<dbReference type="Gene3D" id="1.25.40.10">
    <property type="entry name" value="Tetratricopeptide repeat domain"/>
    <property type="match status" value="3"/>
</dbReference>
<dbReference type="SMART" id="SM00028">
    <property type="entry name" value="TPR"/>
    <property type="match status" value="8"/>
</dbReference>
<feature type="transmembrane region" description="Helical" evidence="3">
    <location>
        <begin position="488"/>
        <end position="509"/>
    </location>
</feature>
<feature type="repeat" description="TPR" evidence="1">
    <location>
        <begin position="205"/>
        <end position="238"/>
    </location>
</feature>
<dbReference type="InterPro" id="IPR003594">
    <property type="entry name" value="HATPase_dom"/>
</dbReference>
<protein>
    <submittedName>
        <fullName evidence="7">Tetratricopeptide repeat protein</fullName>
    </submittedName>
</protein>
<accession>A0ABW5ZR84</accession>
<feature type="repeat" description="TPR" evidence="1">
    <location>
        <begin position="125"/>
        <end position="158"/>
    </location>
</feature>
<organism evidence="7 8">
    <name type="scientific">Psychroserpens luteus</name>
    <dbReference type="NCBI Taxonomy" id="1434066"/>
    <lineage>
        <taxon>Bacteria</taxon>
        <taxon>Pseudomonadati</taxon>
        <taxon>Bacteroidota</taxon>
        <taxon>Flavobacteriia</taxon>
        <taxon>Flavobacteriales</taxon>
        <taxon>Flavobacteriaceae</taxon>
        <taxon>Psychroserpens</taxon>
    </lineage>
</organism>
<dbReference type="Pfam" id="PF06580">
    <property type="entry name" value="His_kinase"/>
    <property type="match status" value="1"/>
</dbReference>
<dbReference type="InterPro" id="IPR011990">
    <property type="entry name" value="TPR-like_helical_dom_sf"/>
</dbReference>
<dbReference type="Pfam" id="PF02518">
    <property type="entry name" value="HATPase_c"/>
    <property type="match status" value="1"/>
</dbReference>
<keyword evidence="4" id="KW-0732">Signal</keyword>
<feature type="coiled-coil region" evidence="2">
    <location>
        <begin position="61"/>
        <end position="121"/>
    </location>
</feature>
<dbReference type="Pfam" id="PF13424">
    <property type="entry name" value="TPR_12"/>
    <property type="match status" value="2"/>
</dbReference>
<keyword evidence="1" id="KW-0802">TPR repeat</keyword>
<evidence type="ECO:0000259" key="5">
    <source>
        <dbReference type="Pfam" id="PF02518"/>
    </source>
</evidence>
<dbReference type="SUPFAM" id="SSF48452">
    <property type="entry name" value="TPR-like"/>
    <property type="match status" value="2"/>
</dbReference>
<dbReference type="PANTHER" id="PTHR34220">
    <property type="entry name" value="SENSOR HISTIDINE KINASE YPDA"/>
    <property type="match status" value="1"/>
</dbReference>
<evidence type="ECO:0000256" key="4">
    <source>
        <dbReference type="SAM" id="SignalP"/>
    </source>
</evidence>
<feature type="repeat" description="TPR" evidence="1">
    <location>
        <begin position="285"/>
        <end position="318"/>
    </location>
</feature>
<gene>
    <name evidence="7" type="ORF">ACFS29_00870</name>
</gene>
<reference evidence="8" key="1">
    <citation type="journal article" date="2019" name="Int. J. Syst. Evol. Microbiol.">
        <title>The Global Catalogue of Microorganisms (GCM) 10K type strain sequencing project: providing services to taxonomists for standard genome sequencing and annotation.</title>
        <authorList>
            <consortium name="The Broad Institute Genomics Platform"/>
            <consortium name="The Broad Institute Genome Sequencing Center for Infectious Disease"/>
            <person name="Wu L."/>
            <person name="Ma J."/>
        </authorList>
    </citation>
    <scope>NUCLEOTIDE SEQUENCE [LARGE SCALE GENOMIC DNA]</scope>
    <source>
        <strain evidence="8">KCTC 32514</strain>
    </source>
</reference>
<dbReference type="Proteomes" id="UP001597548">
    <property type="component" value="Unassembled WGS sequence"/>
</dbReference>
<dbReference type="PANTHER" id="PTHR34220:SF7">
    <property type="entry name" value="SENSOR HISTIDINE KINASE YPDA"/>
    <property type="match status" value="1"/>
</dbReference>
<feature type="chain" id="PRO_5046794524" evidence="4">
    <location>
        <begin position="24"/>
        <end position="730"/>
    </location>
</feature>
<dbReference type="EMBL" id="JBHUOS010000001">
    <property type="protein sequence ID" value="MFD2914177.1"/>
    <property type="molecule type" value="Genomic_DNA"/>
</dbReference>
<sequence length="730" mass="83640">MKIIKTFLVFLVLFLSFPSLSFSQEKVIDSLNKVLLNHKENDTTKVNLLNILSANYSSFDSKKSEEKAQEANNLAKQLNFRKGEARSYIRLSIQHRKKSELDEAEEDAWNALKLYEEINDQDGVNATYISLGILALNKNDPDKALEYFEKVLNYSKRNGDLEQQASMLNNIGVISHSKGNLDDAVNFFKQSYVIREQLGNKKLGLGSLNNIGAICLNQGKYTEALKYFNMCLSIHREDNNKDGIALATINMSAVYYEWKQYDKTLRYLEESLELSKEIQNRSMIASCLINIGAVYADLNKFDKALDYMTESLLISEEINDKAELSAGNFQLGGLRLSMGQPEIALKHYKTCLDISVSLEDKIYTCHAHIGLANTFVELKNNSLALYHALEGKRIADDLEMLAQQKMASGILATVYGRTDNYLNAYESHQEFKILNDSLFNKENIEKMTQLEYEYKYKQALDSASIRELKLTKTVKDTNQNLEKSQRNLFLGVIAFLILAIVLGAIIFFLRLRNEKTKTQNIEIEQKLLRSQMTPHFIFNSLSVLQGMILNKENKKSILYLSKFSKLLRITLENSRDKVVPLHEELTAVNNYLELQNLEVSQTYQYTILVGENIDTTAFEIPPMLIQPFIENAIEHGFQNQKENRKIDIELKYSNEDLICTIKDNGIGIDEQKKQKKKHKRSLATTITNERLKIVSKEFKTNGSITIENRQKFNEQGTIVTLVIPYKKHIV</sequence>
<name>A0ABW5ZR84_9FLAO</name>
<dbReference type="PROSITE" id="PS50005">
    <property type="entry name" value="TPR"/>
    <property type="match status" value="3"/>
</dbReference>
<dbReference type="InterPro" id="IPR010559">
    <property type="entry name" value="Sig_transdc_His_kin_internal"/>
</dbReference>
<dbReference type="RefSeq" id="WP_194507266.1">
    <property type="nucleotide sequence ID" value="NZ_JADILU010000002.1"/>
</dbReference>
<dbReference type="InterPro" id="IPR019734">
    <property type="entry name" value="TPR_rpt"/>
</dbReference>
<evidence type="ECO:0000256" key="2">
    <source>
        <dbReference type="SAM" id="Coils"/>
    </source>
</evidence>
<evidence type="ECO:0000259" key="6">
    <source>
        <dbReference type="Pfam" id="PF06580"/>
    </source>
</evidence>
<evidence type="ECO:0000313" key="7">
    <source>
        <dbReference type="EMBL" id="MFD2914177.1"/>
    </source>
</evidence>
<proteinExistence type="predicted"/>
<feature type="domain" description="Signal transduction histidine kinase internal region" evidence="6">
    <location>
        <begin position="524"/>
        <end position="600"/>
    </location>
</feature>
<dbReference type="SUPFAM" id="SSF55874">
    <property type="entry name" value="ATPase domain of HSP90 chaperone/DNA topoisomerase II/histidine kinase"/>
    <property type="match status" value="1"/>
</dbReference>
<feature type="signal peptide" evidence="4">
    <location>
        <begin position="1"/>
        <end position="23"/>
    </location>
</feature>
<keyword evidence="2" id="KW-0175">Coiled coil</keyword>
<evidence type="ECO:0000256" key="3">
    <source>
        <dbReference type="SAM" id="Phobius"/>
    </source>
</evidence>
<dbReference type="InterPro" id="IPR050640">
    <property type="entry name" value="Bact_2-comp_sensor_kinase"/>
</dbReference>
<dbReference type="InterPro" id="IPR036890">
    <property type="entry name" value="HATPase_C_sf"/>
</dbReference>
<keyword evidence="3" id="KW-0812">Transmembrane</keyword>
<comment type="caution">
    <text evidence="7">The sequence shown here is derived from an EMBL/GenBank/DDBJ whole genome shotgun (WGS) entry which is preliminary data.</text>
</comment>
<keyword evidence="3" id="KW-0472">Membrane</keyword>
<feature type="domain" description="Histidine kinase/HSP90-like ATPase" evidence="5">
    <location>
        <begin position="624"/>
        <end position="726"/>
    </location>
</feature>